<dbReference type="EMBL" id="LJIG01000120">
    <property type="protein sequence ID" value="KRT86820.1"/>
    <property type="molecule type" value="Genomic_DNA"/>
</dbReference>
<comment type="caution">
    <text evidence="2">The sequence shown here is derived from an EMBL/GenBank/DDBJ whole genome shotgun (WGS) entry which is preliminary data.</text>
</comment>
<keyword evidence="3" id="KW-1185">Reference proteome</keyword>
<dbReference type="AlphaFoldDB" id="A0A0T6BHN3"/>
<sequence length="540" mass="61778">MKMTSNQQILQKANTPNQISTYLDDCIATILKKQLLRLNIKKVSQIIAGDLNISIKDVSSNLRCTLCECLCYYMKVWPGWKEYHNNCTTDVAKNDYHNKFREYLAAKLQYIIEHKESFLPAKDVTEDKMAQTDVDMCVKGSKPEAPYQLIVAGEPCFLNNMGFIESCGNVILTQYQGRPLNHLDIRQVLNYPYIKVNVNFLDIEFSRTSCHKFIRYISESKDSIVCPETEFLYHVKKWDSTKAVQVYTLDYISAYCKQFLAVAQRVYMVDTNKLKELELVIKQFLRDVQESDVQRHLTLSGTVVNTMATNVTVCYNIGKMTYVRNKKMAYSNSQTKNKTINFCEILVPKVEYTLKKFTAVEDGDESDITFKSLWSQNAKLQRELNERNKFNDMIKGAITYECSWCSVSFVGEYAYSSIVTHFKMVHKGEQAVVCFKCRKEFGIAHLAGSRWKHDCEKRKQEKEVSSSTTQADAEDEDSGNVLNCEQNGKTQNIDVIQNSTQVSSTAEIVSPSNEHEEICNPSSDAPVDEQNRTDNALSAC</sequence>
<evidence type="ECO:0000256" key="1">
    <source>
        <dbReference type="SAM" id="MobiDB-lite"/>
    </source>
</evidence>
<evidence type="ECO:0000313" key="2">
    <source>
        <dbReference type="EMBL" id="KRT86820.1"/>
    </source>
</evidence>
<dbReference type="Proteomes" id="UP000051574">
    <property type="component" value="Unassembled WGS sequence"/>
</dbReference>
<feature type="region of interest" description="Disordered" evidence="1">
    <location>
        <begin position="501"/>
        <end position="540"/>
    </location>
</feature>
<evidence type="ECO:0000313" key="3">
    <source>
        <dbReference type="Proteomes" id="UP000051574"/>
    </source>
</evidence>
<name>A0A0T6BHN3_9SCAR</name>
<evidence type="ECO:0008006" key="4">
    <source>
        <dbReference type="Google" id="ProtNLM"/>
    </source>
</evidence>
<organism evidence="2 3">
    <name type="scientific">Oryctes borbonicus</name>
    <dbReference type="NCBI Taxonomy" id="1629725"/>
    <lineage>
        <taxon>Eukaryota</taxon>
        <taxon>Metazoa</taxon>
        <taxon>Ecdysozoa</taxon>
        <taxon>Arthropoda</taxon>
        <taxon>Hexapoda</taxon>
        <taxon>Insecta</taxon>
        <taxon>Pterygota</taxon>
        <taxon>Neoptera</taxon>
        <taxon>Endopterygota</taxon>
        <taxon>Coleoptera</taxon>
        <taxon>Polyphaga</taxon>
        <taxon>Scarabaeiformia</taxon>
        <taxon>Scarabaeidae</taxon>
        <taxon>Dynastinae</taxon>
        <taxon>Oryctes</taxon>
    </lineage>
</organism>
<feature type="compositionally biased region" description="Polar residues" evidence="1">
    <location>
        <begin position="501"/>
        <end position="512"/>
    </location>
</feature>
<reference evidence="2 3" key="1">
    <citation type="submission" date="2015-09" db="EMBL/GenBank/DDBJ databases">
        <title>Draft genome of the scarab beetle Oryctes borbonicus.</title>
        <authorList>
            <person name="Meyer J.M."/>
            <person name="Markov G.V."/>
            <person name="Baskaran P."/>
            <person name="Herrmann M."/>
            <person name="Sommer R.J."/>
            <person name="Roedelsperger C."/>
        </authorList>
    </citation>
    <scope>NUCLEOTIDE SEQUENCE [LARGE SCALE GENOMIC DNA]</scope>
    <source>
        <strain evidence="2">OB123</strain>
        <tissue evidence="2">Whole animal</tissue>
    </source>
</reference>
<accession>A0A0T6BHN3</accession>
<feature type="region of interest" description="Disordered" evidence="1">
    <location>
        <begin position="460"/>
        <end position="480"/>
    </location>
</feature>
<proteinExistence type="predicted"/>
<gene>
    <name evidence="2" type="ORF">AMK59_1414</name>
</gene>
<protein>
    <recommendedName>
        <fullName evidence="4">C2H2-type domain-containing protein</fullName>
    </recommendedName>
</protein>
<dbReference type="OrthoDB" id="6746426at2759"/>